<keyword evidence="1" id="KW-1185">Reference proteome</keyword>
<evidence type="ECO:0000313" key="2">
    <source>
        <dbReference type="WBParaSite" id="nRc.2.0.1.t44213-RA"/>
    </source>
</evidence>
<dbReference type="AlphaFoldDB" id="A0A915KZ41"/>
<dbReference type="Proteomes" id="UP000887565">
    <property type="component" value="Unplaced"/>
</dbReference>
<protein>
    <submittedName>
        <fullName evidence="2">Uncharacterized protein</fullName>
    </submittedName>
</protein>
<name>A0A915KZ41_ROMCU</name>
<evidence type="ECO:0000313" key="1">
    <source>
        <dbReference type="Proteomes" id="UP000887565"/>
    </source>
</evidence>
<accession>A0A915KZ41</accession>
<dbReference type="WBParaSite" id="nRc.2.0.1.t44213-RA">
    <property type="protein sequence ID" value="nRc.2.0.1.t44213-RA"/>
    <property type="gene ID" value="nRc.2.0.1.g44213"/>
</dbReference>
<proteinExistence type="predicted"/>
<organism evidence="1 2">
    <name type="scientific">Romanomermis culicivorax</name>
    <name type="common">Nematode worm</name>
    <dbReference type="NCBI Taxonomy" id="13658"/>
    <lineage>
        <taxon>Eukaryota</taxon>
        <taxon>Metazoa</taxon>
        <taxon>Ecdysozoa</taxon>
        <taxon>Nematoda</taxon>
        <taxon>Enoplea</taxon>
        <taxon>Dorylaimia</taxon>
        <taxon>Mermithida</taxon>
        <taxon>Mermithoidea</taxon>
        <taxon>Mermithidae</taxon>
        <taxon>Romanomermis</taxon>
    </lineage>
</organism>
<reference evidence="2" key="1">
    <citation type="submission" date="2022-11" db="UniProtKB">
        <authorList>
            <consortium name="WormBaseParasite"/>
        </authorList>
    </citation>
    <scope>IDENTIFICATION</scope>
</reference>
<sequence>MEDLDVDAGAAILLRGCFRADYILTFLMGLFQGIRECYSIFIGHWTSCKSTTLHPQYVAIYEPTCIKVLAPIVY</sequence>